<keyword evidence="1" id="KW-0812">Transmembrane</keyword>
<keyword evidence="3" id="KW-1185">Reference proteome</keyword>
<evidence type="ECO:0000313" key="3">
    <source>
        <dbReference type="Proteomes" id="UP000325372"/>
    </source>
</evidence>
<sequence length="127" mass="13736">MAIIEKLAVRVGWILASVAVVMCCVPLTVLAAEQNRVVVCDDCSLEEARRKAIGMTQQGTVYVLDYVNASVRAFVISTEQVSSNPFTLKTTVETEKPDEQIEAAFKGFIRSVDAIPGTKVKGTPSTN</sequence>
<keyword evidence="1" id="KW-1133">Transmembrane helix</keyword>
<proteinExistence type="predicted"/>
<accession>A0A5N0TEB9</accession>
<name>A0A5N0TEB9_9GAMM</name>
<organism evidence="2 3">
    <name type="scientific">Marinihelvus fidelis</name>
    <dbReference type="NCBI Taxonomy" id="2613842"/>
    <lineage>
        <taxon>Bacteria</taxon>
        <taxon>Pseudomonadati</taxon>
        <taxon>Pseudomonadota</taxon>
        <taxon>Gammaproteobacteria</taxon>
        <taxon>Chromatiales</taxon>
        <taxon>Wenzhouxiangellaceae</taxon>
        <taxon>Marinihelvus</taxon>
    </lineage>
</organism>
<dbReference type="RefSeq" id="WP_150863004.1">
    <property type="nucleotide sequence ID" value="NZ_VYXP01000002.1"/>
</dbReference>
<keyword evidence="1" id="KW-0472">Membrane</keyword>
<comment type="caution">
    <text evidence="2">The sequence shown here is derived from an EMBL/GenBank/DDBJ whole genome shotgun (WGS) entry which is preliminary data.</text>
</comment>
<protein>
    <submittedName>
        <fullName evidence="2">Uncharacterized protein</fullName>
    </submittedName>
</protein>
<dbReference type="Proteomes" id="UP000325372">
    <property type="component" value="Unassembled WGS sequence"/>
</dbReference>
<evidence type="ECO:0000313" key="2">
    <source>
        <dbReference type="EMBL" id="KAA9133443.1"/>
    </source>
</evidence>
<dbReference type="AlphaFoldDB" id="A0A5N0TEB9"/>
<gene>
    <name evidence="2" type="ORF">F3N42_03580</name>
</gene>
<evidence type="ECO:0000256" key="1">
    <source>
        <dbReference type="SAM" id="Phobius"/>
    </source>
</evidence>
<feature type="transmembrane region" description="Helical" evidence="1">
    <location>
        <begin position="12"/>
        <end position="32"/>
    </location>
</feature>
<dbReference type="EMBL" id="VYXP01000002">
    <property type="protein sequence ID" value="KAA9133443.1"/>
    <property type="molecule type" value="Genomic_DNA"/>
</dbReference>
<reference evidence="2 3" key="1">
    <citation type="submission" date="2019-09" db="EMBL/GenBank/DDBJ databases">
        <title>Wenzhouxiangella sp. Genome sequencing and assembly.</title>
        <authorList>
            <person name="Zhang R."/>
        </authorList>
    </citation>
    <scope>NUCLEOTIDE SEQUENCE [LARGE SCALE GENOMIC DNA]</scope>
    <source>
        <strain evidence="2 3">W260</strain>
    </source>
</reference>